<name>A0A542SXF8_9ACTN</name>
<dbReference type="OrthoDB" id="5241784at2"/>
<keyword evidence="8" id="KW-1185">Reference proteome</keyword>
<keyword evidence="1" id="KW-0808">Transferase</keyword>
<keyword evidence="5" id="KW-0472">Membrane</keyword>
<keyword evidence="2 7" id="KW-0418">Kinase</keyword>
<feature type="region of interest" description="Disordered" evidence="4">
    <location>
        <begin position="1"/>
        <end position="22"/>
    </location>
</feature>
<protein>
    <submittedName>
        <fullName evidence="7">Two-component system sensor histidine kinase DesK</fullName>
    </submittedName>
</protein>
<reference evidence="7 8" key="1">
    <citation type="submission" date="2019-06" db="EMBL/GenBank/DDBJ databases">
        <title>Sequencing the genomes of 1000 actinobacteria strains.</title>
        <authorList>
            <person name="Klenk H.-P."/>
        </authorList>
    </citation>
    <scope>NUCLEOTIDE SEQUENCE [LARGE SCALE GENOMIC DNA]</scope>
    <source>
        <strain evidence="7 8">DSM 41929</strain>
    </source>
</reference>
<evidence type="ECO:0000256" key="5">
    <source>
        <dbReference type="SAM" id="Phobius"/>
    </source>
</evidence>
<keyword evidence="3" id="KW-0902">Two-component regulatory system</keyword>
<dbReference type="InterPro" id="IPR036890">
    <property type="entry name" value="HATPase_C_sf"/>
</dbReference>
<comment type="caution">
    <text evidence="7">The sequence shown here is derived from an EMBL/GenBank/DDBJ whole genome shotgun (WGS) entry which is preliminary data.</text>
</comment>
<dbReference type="GO" id="GO:0000155">
    <property type="term" value="F:phosphorelay sensor kinase activity"/>
    <property type="evidence" value="ECO:0007669"/>
    <property type="project" value="InterPro"/>
</dbReference>
<keyword evidence="5" id="KW-1133">Transmembrane helix</keyword>
<dbReference type="AlphaFoldDB" id="A0A542SXF8"/>
<dbReference type="GO" id="GO:0046983">
    <property type="term" value="F:protein dimerization activity"/>
    <property type="evidence" value="ECO:0007669"/>
    <property type="project" value="InterPro"/>
</dbReference>
<dbReference type="Pfam" id="PF07730">
    <property type="entry name" value="HisKA_3"/>
    <property type="match status" value="1"/>
</dbReference>
<dbReference type="PANTHER" id="PTHR24421">
    <property type="entry name" value="NITRATE/NITRITE SENSOR PROTEIN NARX-RELATED"/>
    <property type="match status" value="1"/>
</dbReference>
<dbReference type="GO" id="GO:0016020">
    <property type="term" value="C:membrane"/>
    <property type="evidence" value="ECO:0007669"/>
    <property type="project" value="InterPro"/>
</dbReference>
<organism evidence="7 8">
    <name type="scientific">Streptomyces puniciscabiei</name>
    <dbReference type="NCBI Taxonomy" id="164348"/>
    <lineage>
        <taxon>Bacteria</taxon>
        <taxon>Bacillati</taxon>
        <taxon>Actinomycetota</taxon>
        <taxon>Actinomycetes</taxon>
        <taxon>Kitasatosporales</taxon>
        <taxon>Streptomycetaceae</taxon>
        <taxon>Streptomyces</taxon>
    </lineage>
</organism>
<evidence type="ECO:0000313" key="7">
    <source>
        <dbReference type="EMBL" id="TQK79283.1"/>
    </source>
</evidence>
<dbReference type="RefSeq" id="WP_063797059.1">
    <property type="nucleotide sequence ID" value="NZ_JBPJFI010000003.1"/>
</dbReference>
<feature type="transmembrane region" description="Helical" evidence="5">
    <location>
        <begin position="95"/>
        <end position="122"/>
    </location>
</feature>
<evidence type="ECO:0000259" key="6">
    <source>
        <dbReference type="Pfam" id="PF07730"/>
    </source>
</evidence>
<evidence type="ECO:0000256" key="4">
    <source>
        <dbReference type="SAM" id="MobiDB-lite"/>
    </source>
</evidence>
<accession>A0A542SXF8</accession>
<dbReference type="Gene3D" id="1.20.5.1930">
    <property type="match status" value="1"/>
</dbReference>
<evidence type="ECO:0000256" key="3">
    <source>
        <dbReference type="ARBA" id="ARBA00023012"/>
    </source>
</evidence>
<dbReference type="SUPFAM" id="SSF55874">
    <property type="entry name" value="ATPase domain of HSP90 chaperone/DNA topoisomerase II/histidine kinase"/>
    <property type="match status" value="1"/>
</dbReference>
<feature type="region of interest" description="Disordered" evidence="4">
    <location>
        <begin position="396"/>
        <end position="417"/>
    </location>
</feature>
<dbReference type="EMBL" id="VFNX01000007">
    <property type="protein sequence ID" value="TQK79283.1"/>
    <property type="molecule type" value="Genomic_DNA"/>
</dbReference>
<feature type="transmembrane region" description="Helical" evidence="5">
    <location>
        <begin position="26"/>
        <end position="44"/>
    </location>
</feature>
<evidence type="ECO:0000256" key="2">
    <source>
        <dbReference type="ARBA" id="ARBA00022777"/>
    </source>
</evidence>
<proteinExistence type="predicted"/>
<keyword evidence="5" id="KW-0812">Transmembrane</keyword>
<dbReference type="Gene3D" id="3.30.565.10">
    <property type="entry name" value="Histidine kinase-like ATPase, C-terminal domain"/>
    <property type="match status" value="1"/>
</dbReference>
<feature type="domain" description="Signal transduction histidine kinase subgroup 3 dimerisation and phosphoacceptor" evidence="6">
    <location>
        <begin position="195"/>
        <end position="260"/>
    </location>
</feature>
<feature type="transmembrane region" description="Helical" evidence="5">
    <location>
        <begin position="56"/>
        <end position="75"/>
    </location>
</feature>
<evidence type="ECO:0000313" key="8">
    <source>
        <dbReference type="Proteomes" id="UP000318103"/>
    </source>
</evidence>
<evidence type="ECO:0000256" key="1">
    <source>
        <dbReference type="ARBA" id="ARBA00022679"/>
    </source>
</evidence>
<dbReference type="InterPro" id="IPR050482">
    <property type="entry name" value="Sensor_HK_TwoCompSys"/>
</dbReference>
<feature type="transmembrane region" description="Helical" evidence="5">
    <location>
        <begin position="129"/>
        <end position="147"/>
    </location>
</feature>
<dbReference type="PANTHER" id="PTHR24421:SF63">
    <property type="entry name" value="SENSOR HISTIDINE KINASE DESK"/>
    <property type="match status" value="1"/>
</dbReference>
<dbReference type="Proteomes" id="UP000318103">
    <property type="component" value="Unassembled WGS sequence"/>
</dbReference>
<dbReference type="InterPro" id="IPR011712">
    <property type="entry name" value="Sig_transdc_His_kin_sub3_dim/P"/>
</dbReference>
<gene>
    <name evidence="7" type="ORF">FB563_8278</name>
</gene>
<sequence>MDGTDPTKRAAHSAQPQDHGSAATRTARGVLVAALACYLGITFLNILSQRLGPYKLALAVVCLILVFLLQLVHSAPGASAARPRTKLLTLAAQGILSYLPLIWFGVSWGAMAGFFAGSVLLLLPARAGWTVYGLTTLSLLVPGFLHDLAVVDMVYMCQTTALTGLVVYGLSRLTGLVDQLHRARTDLARLAVSNEQLRFSRDLHDLLGYSLSAITLKNELIHRLIPANPLRAREEVDEVLVISRQALADVRRVARGYREMYLDSELPSAESVLAAARVSVTVETHDAIGRLGPATSTVLATVLREGVTNLLRHSKASYCRISARVEDGLVRLTIVNDGLVTGHQVPSPHSGSGLGNLQRRLEDIGGRLIVRRLLDGSGTDVFRITAEAPLQEARADEPLPGRSTSGKEAYGRAGNIA</sequence>